<evidence type="ECO:0000256" key="1">
    <source>
        <dbReference type="ARBA" id="ARBA00010364"/>
    </source>
</evidence>
<dbReference type="InterPro" id="IPR003746">
    <property type="entry name" value="DUF167"/>
</dbReference>
<evidence type="ECO:0000256" key="2">
    <source>
        <dbReference type="HAMAP-Rule" id="MF_00634"/>
    </source>
</evidence>
<dbReference type="SUPFAM" id="SSF69786">
    <property type="entry name" value="YggU-like"/>
    <property type="match status" value="1"/>
</dbReference>
<accession>A0A0P6YFM3</accession>
<protein>
    <recommendedName>
        <fullName evidence="2">UPF0235 protein ADN00_00080</fullName>
    </recommendedName>
</protein>
<evidence type="ECO:0000313" key="4">
    <source>
        <dbReference type="Proteomes" id="UP000050417"/>
    </source>
</evidence>
<dbReference type="RefSeq" id="WP_075060920.1">
    <property type="nucleotide sequence ID" value="NZ_LGCL01000002.1"/>
</dbReference>
<dbReference type="EMBL" id="LGCL01000002">
    <property type="protein sequence ID" value="KPL80990.1"/>
    <property type="molecule type" value="Genomic_DNA"/>
</dbReference>
<gene>
    <name evidence="3" type="ORF">ADN00_00080</name>
</gene>
<dbReference type="GO" id="GO:0005737">
    <property type="term" value="C:cytoplasm"/>
    <property type="evidence" value="ECO:0007669"/>
    <property type="project" value="TreeGrafter"/>
</dbReference>
<dbReference type="NCBIfam" id="TIGR00251">
    <property type="entry name" value="DUF167 family protein"/>
    <property type="match status" value="1"/>
</dbReference>
<evidence type="ECO:0000313" key="3">
    <source>
        <dbReference type="EMBL" id="KPL80990.1"/>
    </source>
</evidence>
<name>A0A0P6YFM3_9CHLR</name>
<dbReference type="AlphaFoldDB" id="A0A0P6YFM3"/>
<dbReference type="Gene3D" id="3.30.1200.10">
    <property type="entry name" value="YggU-like"/>
    <property type="match status" value="1"/>
</dbReference>
<organism evidence="3 4">
    <name type="scientific">Ornatilinea apprima</name>
    <dbReference type="NCBI Taxonomy" id="1134406"/>
    <lineage>
        <taxon>Bacteria</taxon>
        <taxon>Bacillati</taxon>
        <taxon>Chloroflexota</taxon>
        <taxon>Anaerolineae</taxon>
        <taxon>Anaerolineales</taxon>
        <taxon>Anaerolineaceae</taxon>
        <taxon>Ornatilinea</taxon>
    </lineage>
</organism>
<dbReference type="STRING" id="1134406.ADN00_00080"/>
<comment type="caution">
    <text evidence="3">The sequence shown here is derived from an EMBL/GenBank/DDBJ whole genome shotgun (WGS) entry which is preliminary data.</text>
</comment>
<sequence>MKSNSPKFKDGKTGVALTVRVTPRSKKNEIVEILDDGTLKIRLTAPPLEGRANKVLIQFLAEVLSVSESRIDIVAGETGRNKLVTIEDMDAKDLQARISLALGVKKD</sequence>
<comment type="similarity">
    <text evidence="1 2">Belongs to the UPF0235 family.</text>
</comment>
<dbReference type="PANTHER" id="PTHR13420:SF7">
    <property type="entry name" value="UPF0235 PROTEIN C15ORF40"/>
    <property type="match status" value="1"/>
</dbReference>
<dbReference type="Pfam" id="PF02594">
    <property type="entry name" value="DUF167"/>
    <property type="match status" value="1"/>
</dbReference>
<keyword evidence="4" id="KW-1185">Reference proteome</keyword>
<dbReference type="OrthoDB" id="164532at2"/>
<dbReference type="Proteomes" id="UP000050417">
    <property type="component" value="Unassembled WGS sequence"/>
</dbReference>
<proteinExistence type="inferred from homology"/>
<dbReference type="InterPro" id="IPR036591">
    <property type="entry name" value="YggU-like_sf"/>
</dbReference>
<dbReference type="HAMAP" id="MF_00634">
    <property type="entry name" value="UPF0235"/>
    <property type="match status" value="1"/>
</dbReference>
<dbReference type="SMART" id="SM01152">
    <property type="entry name" value="DUF167"/>
    <property type="match status" value="1"/>
</dbReference>
<dbReference type="PANTHER" id="PTHR13420">
    <property type="entry name" value="UPF0235 PROTEIN C15ORF40"/>
    <property type="match status" value="1"/>
</dbReference>
<reference evidence="3 4" key="1">
    <citation type="submission" date="2015-07" db="EMBL/GenBank/DDBJ databases">
        <title>Genome sequence of Ornatilinea apprima DSM 23815.</title>
        <authorList>
            <person name="Hemp J."/>
            <person name="Ward L.M."/>
            <person name="Pace L.A."/>
            <person name="Fischer W.W."/>
        </authorList>
    </citation>
    <scope>NUCLEOTIDE SEQUENCE [LARGE SCALE GENOMIC DNA]</scope>
    <source>
        <strain evidence="3 4">P3M-1</strain>
    </source>
</reference>